<dbReference type="EMBL" id="RCUX01000016">
    <property type="protein sequence ID" value="RLP72760.1"/>
    <property type="molecule type" value="Genomic_DNA"/>
</dbReference>
<sequence>MANVTGNSIPQPKIEQTVPGTAALGGKTTIDDGVVAKIAGIAAREVPGVYALGGGAARVVGAIRDALNTTDLTQGISVEVGEKQAAADVTIVAEYPVSLQKVADDVRAAIYRAIEDLVGLEVTEVNVTVNDVHIPSEDDHKDAEPAAAQEARVQ</sequence>
<dbReference type="PANTHER" id="PTHR34297">
    <property type="entry name" value="HYPOTHETICAL CYTOSOLIC PROTEIN-RELATED"/>
    <property type="match status" value="1"/>
</dbReference>
<dbReference type="RefSeq" id="WP_121649738.1">
    <property type="nucleotide sequence ID" value="NZ_RCUX01000016.1"/>
</dbReference>
<name>A0A3L6ZYA8_9MICO</name>
<dbReference type="Pfam" id="PF03780">
    <property type="entry name" value="Asp23"/>
    <property type="match status" value="1"/>
</dbReference>
<comment type="caution">
    <text evidence="3">The sequence shown here is derived from an EMBL/GenBank/DDBJ whole genome shotgun (WGS) entry which is preliminary data.</text>
</comment>
<protein>
    <submittedName>
        <fullName evidence="3">Asp23/Gls24 family envelope stress response protein</fullName>
    </submittedName>
</protein>
<dbReference type="InterPro" id="IPR005531">
    <property type="entry name" value="Asp23"/>
</dbReference>
<evidence type="ECO:0000313" key="3">
    <source>
        <dbReference type="EMBL" id="RLP72760.1"/>
    </source>
</evidence>
<evidence type="ECO:0000256" key="2">
    <source>
        <dbReference type="SAM" id="MobiDB-lite"/>
    </source>
</evidence>
<dbReference type="OrthoDB" id="9808942at2"/>
<feature type="compositionally biased region" description="Basic and acidic residues" evidence="2">
    <location>
        <begin position="134"/>
        <end position="144"/>
    </location>
</feature>
<evidence type="ECO:0000256" key="1">
    <source>
        <dbReference type="ARBA" id="ARBA00005721"/>
    </source>
</evidence>
<keyword evidence="4" id="KW-1185">Reference proteome</keyword>
<feature type="region of interest" description="Disordered" evidence="2">
    <location>
        <begin position="134"/>
        <end position="154"/>
    </location>
</feature>
<accession>A0A3L6ZYA8</accession>
<organism evidence="3 4">
    <name type="scientific">Mycetocola tolaasinivorans</name>
    <dbReference type="NCBI Taxonomy" id="76635"/>
    <lineage>
        <taxon>Bacteria</taxon>
        <taxon>Bacillati</taxon>
        <taxon>Actinomycetota</taxon>
        <taxon>Actinomycetes</taxon>
        <taxon>Micrococcales</taxon>
        <taxon>Microbacteriaceae</taxon>
        <taxon>Mycetocola</taxon>
    </lineage>
</organism>
<reference evidence="3 4" key="1">
    <citation type="submission" date="2018-10" db="EMBL/GenBank/DDBJ databases">
        <authorList>
            <person name="Li J."/>
        </authorList>
    </citation>
    <scope>NUCLEOTIDE SEQUENCE [LARGE SCALE GENOMIC DNA]</scope>
    <source>
        <strain evidence="3 4">IF 016277</strain>
    </source>
</reference>
<dbReference type="AlphaFoldDB" id="A0A3L6ZYA8"/>
<evidence type="ECO:0000313" key="4">
    <source>
        <dbReference type="Proteomes" id="UP000272503"/>
    </source>
</evidence>
<dbReference type="Proteomes" id="UP000272503">
    <property type="component" value="Unassembled WGS sequence"/>
</dbReference>
<dbReference type="PANTHER" id="PTHR34297:SF3">
    <property type="entry name" value="ALKALINE SHOCK PROTEIN 23"/>
    <property type="match status" value="1"/>
</dbReference>
<comment type="similarity">
    <text evidence="1">Belongs to the asp23 family.</text>
</comment>
<proteinExistence type="inferred from homology"/>
<gene>
    <name evidence="3" type="ORF">D9V32_15040</name>
</gene>